<keyword evidence="4" id="KW-0964">Secreted</keyword>
<keyword evidence="6" id="KW-0472">Membrane</keyword>
<dbReference type="Proteomes" id="UP000249169">
    <property type="component" value="Unassembled WGS sequence"/>
</dbReference>
<evidence type="ECO:0000256" key="5">
    <source>
        <dbReference type="ARBA" id="ARBA00022729"/>
    </source>
</evidence>
<dbReference type="EMBL" id="QHKO01000021">
    <property type="protein sequence ID" value="RAL19969.1"/>
    <property type="molecule type" value="Genomic_DNA"/>
</dbReference>
<keyword evidence="7" id="KW-0998">Cell outer membrane</keyword>
<dbReference type="InterPro" id="IPR003368">
    <property type="entry name" value="POMP_repeat"/>
</dbReference>
<evidence type="ECO:0000256" key="8">
    <source>
        <dbReference type="SAM" id="MobiDB-lite"/>
    </source>
</evidence>
<evidence type="ECO:0000256" key="7">
    <source>
        <dbReference type="ARBA" id="ARBA00023237"/>
    </source>
</evidence>
<dbReference type="InterPro" id="IPR059226">
    <property type="entry name" value="Choice_anch_Q_dom"/>
</dbReference>
<evidence type="ECO:0000256" key="3">
    <source>
        <dbReference type="ARBA" id="ARBA00004613"/>
    </source>
</evidence>
<keyword evidence="5" id="KW-0732">Signal</keyword>
<dbReference type="PANTHER" id="PTHR11319">
    <property type="entry name" value="G PROTEIN-COUPLED RECEPTOR-RELATED"/>
    <property type="match status" value="1"/>
</dbReference>
<sequence length="849" mass="87041">LLTLLLLGTLALGCGDSPNARRNQDAGEHDGGDIDHATGSLSLSLEGLPPESPWPNIALVGDTTLSVPEGGILDAIPVGQYQVVAQNMVLDLATYNAPVANLTIEADQHVELTLSYALLPASWQVIIEGLPGTLTPQVNLSGPNTDVILNASALFDDLTPGTYHLTPQQVSDGTTTYHAAVRTAALTSGANDPTTITYGLANGQLQVSFQGLPAGVSPTITISGPGGYSATVNSATTLQDLVPGIYVVSAADVTQGDLNYSAPPQSVEVLSDAIASAHLNFGMATGQLNVVTQGLPAGAAASVTLTGPAPSTAQTTYPDVTNLPGLAPGQYTLTFHNVNAGGSSYEPATRTTTASVQSGQTTHLTQTYAALDGGLALSHDLPSTGSLTIRVASAGISHSRQLSGQGTAHIPLDPGTWSLSVSVNQLGTDAWGNVYTVVGGSQTLTVQSGQTTFATISSSKPTLVTHSGDSATTSGTLREVLGRVNAGSVITFDPSITRIQPASAFVIDGDITIEGPGADQLTLSAIGPDRIFTVPGSGSLHLEGLTLADASIAGDGGAVHATGAFSATDVDFTDNSAGGRGGALYVNDGEPFDVLRRVRFTSNASEADGGAIFTRIPLVLEDALFKSNSADGNGGAIFAHPGIADGNMVISRALFNQNFAGSGGGGVYSQRGAFIANTTFYFNTSTLSPGGAWVQYDGEANFVHTTFDANVALFGYAIASYCDDATPVYLKSSAVMGTEADAFHCQETPRPIASLGHNYIQHGGSAFSRHATDYVGVPGLLLARTLDALADNGGFTHTIATQAALDYTMKLPASACTDDNGMAVTEDQRGMLRPNGGYCTIGAWENTSR</sequence>
<keyword evidence="10" id="KW-1185">Reference proteome</keyword>
<comment type="subcellular location">
    <subcellularLocation>
        <location evidence="1">Cell envelope</location>
    </subcellularLocation>
    <subcellularLocation>
        <location evidence="2">Cell outer membrane</location>
    </subcellularLocation>
    <subcellularLocation>
        <location evidence="3">Secreted</location>
    </subcellularLocation>
</comment>
<evidence type="ECO:0000256" key="1">
    <source>
        <dbReference type="ARBA" id="ARBA00004196"/>
    </source>
</evidence>
<dbReference type="NCBIfam" id="TIGR01376">
    <property type="entry name" value="POMP_repeat"/>
    <property type="match status" value="1"/>
</dbReference>
<feature type="compositionally biased region" description="Basic and acidic residues" evidence="8">
    <location>
        <begin position="22"/>
        <end position="36"/>
    </location>
</feature>
<protein>
    <submittedName>
        <fullName evidence="9">Uncharacterized protein</fullName>
    </submittedName>
</protein>
<dbReference type="GO" id="GO:0009279">
    <property type="term" value="C:cell outer membrane"/>
    <property type="evidence" value="ECO:0007669"/>
    <property type="project" value="UniProtKB-SubCell"/>
</dbReference>
<evidence type="ECO:0000256" key="2">
    <source>
        <dbReference type="ARBA" id="ARBA00004442"/>
    </source>
</evidence>
<gene>
    <name evidence="9" type="ORF">DL240_19435</name>
</gene>
<dbReference type="GO" id="GO:0005576">
    <property type="term" value="C:extracellular region"/>
    <property type="evidence" value="ECO:0007669"/>
    <property type="project" value="UniProtKB-SubCell"/>
</dbReference>
<comment type="caution">
    <text evidence="9">The sequence shown here is derived from an EMBL/GenBank/DDBJ whole genome shotgun (WGS) entry which is preliminary data.</text>
</comment>
<organism evidence="9 10">
    <name type="scientific">Lujinxingia litoralis</name>
    <dbReference type="NCBI Taxonomy" id="2211119"/>
    <lineage>
        <taxon>Bacteria</taxon>
        <taxon>Deltaproteobacteria</taxon>
        <taxon>Bradymonadales</taxon>
        <taxon>Lujinxingiaceae</taxon>
        <taxon>Lujinxingia</taxon>
    </lineage>
</organism>
<evidence type="ECO:0000313" key="9">
    <source>
        <dbReference type="EMBL" id="RAL19969.1"/>
    </source>
</evidence>
<feature type="non-terminal residue" evidence="9">
    <location>
        <position position="1"/>
    </location>
</feature>
<proteinExistence type="predicted"/>
<dbReference type="OrthoDB" id="5478414at2"/>
<dbReference type="Pfam" id="PF02415">
    <property type="entry name" value="Chlam_PMP"/>
    <property type="match status" value="2"/>
</dbReference>
<name>A0A328C105_9DELT</name>
<dbReference type="PANTHER" id="PTHR11319:SF35">
    <property type="entry name" value="OUTER MEMBRANE PROTEIN PMPC-RELATED"/>
    <property type="match status" value="1"/>
</dbReference>
<reference evidence="9 10" key="1">
    <citation type="submission" date="2018-05" db="EMBL/GenBank/DDBJ databases">
        <title>Lujinxingia marina gen. nov. sp. nov., a new facultative anaerobic member of the class Deltaproteobacteria, and proposal of Lujinxingaceae fam. nov.</title>
        <authorList>
            <person name="Li C.-M."/>
        </authorList>
    </citation>
    <scope>NUCLEOTIDE SEQUENCE [LARGE SCALE GENOMIC DNA]</scope>
    <source>
        <strain evidence="9 10">B210</strain>
    </source>
</reference>
<evidence type="ECO:0000256" key="4">
    <source>
        <dbReference type="ARBA" id="ARBA00022525"/>
    </source>
</evidence>
<accession>A0A328C105</accession>
<evidence type="ECO:0000256" key="6">
    <source>
        <dbReference type="ARBA" id="ARBA00023136"/>
    </source>
</evidence>
<dbReference type="AlphaFoldDB" id="A0A328C105"/>
<dbReference type="SUPFAM" id="SSF51126">
    <property type="entry name" value="Pectin lyase-like"/>
    <property type="match status" value="1"/>
</dbReference>
<dbReference type="NCBIfam" id="NF041518">
    <property type="entry name" value="choice_anch_Q"/>
    <property type="match status" value="1"/>
</dbReference>
<evidence type="ECO:0000313" key="10">
    <source>
        <dbReference type="Proteomes" id="UP000249169"/>
    </source>
</evidence>
<dbReference type="RefSeq" id="WP_146618438.1">
    <property type="nucleotide sequence ID" value="NZ_QHKO01000021.1"/>
</dbReference>
<dbReference type="InterPro" id="IPR011050">
    <property type="entry name" value="Pectin_lyase_fold/virulence"/>
</dbReference>
<feature type="region of interest" description="Disordered" evidence="8">
    <location>
        <begin position="17"/>
        <end position="36"/>
    </location>
</feature>